<protein>
    <submittedName>
        <fullName evidence="2">Uncharacterized protein</fullName>
    </submittedName>
</protein>
<dbReference type="PATRIC" id="fig|883092.3.peg.2375"/>
<comment type="caution">
    <text evidence="2">The sequence shown here is derived from an EMBL/GenBank/DDBJ whole genome shotgun (WGS) entry which is preliminary data.</text>
</comment>
<dbReference type="RefSeq" id="WP_005729877.1">
    <property type="nucleotide sequence ID" value="NZ_JH932275.1"/>
</dbReference>
<feature type="compositionally biased region" description="Basic residues" evidence="1">
    <location>
        <begin position="83"/>
        <end position="100"/>
    </location>
</feature>
<organism evidence="2 3">
    <name type="scientific">Lactobacillus crispatus FB077-07</name>
    <dbReference type="NCBI Taxonomy" id="883092"/>
    <lineage>
        <taxon>Bacteria</taxon>
        <taxon>Bacillati</taxon>
        <taxon>Bacillota</taxon>
        <taxon>Bacilli</taxon>
        <taxon>Lactobacillales</taxon>
        <taxon>Lactobacillaceae</taxon>
        <taxon>Lactobacillus</taxon>
    </lineage>
</organism>
<evidence type="ECO:0000256" key="1">
    <source>
        <dbReference type="SAM" id="MobiDB-lite"/>
    </source>
</evidence>
<evidence type="ECO:0000313" key="2">
    <source>
        <dbReference type="EMBL" id="EKB62168.1"/>
    </source>
</evidence>
<proteinExistence type="predicted"/>
<sequence>MVNQKRTKRSSSKQLHILLNETKDHDIIDFLAKQTVFNHTALTKLALRNLITSYGNVDLMSLFNNLGSNSSKSTLENALGNVKSKKHTNKEHHYSSKPKQKNNEETGRKQKKKSDSGFNKKAKPIPMDQLKFLDPDNLDDL</sequence>
<accession>K1MI84</accession>
<dbReference type="Proteomes" id="UP000004722">
    <property type="component" value="Unassembled WGS sequence"/>
</dbReference>
<dbReference type="HOGENOM" id="CLU_1822870_0_0_9"/>
<name>K1MI84_9LACO</name>
<feature type="region of interest" description="Disordered" evidence="1">
    <location>
        <begin position="73"/>
        <end position="141"/>
    </location>
</feature>
<evidence type="ECO:0000313" key="3">
    <source>
        <dbReference type="Proteomes" id="UP000004722"/>
    </source>
</evidence>
<gene>
    <name evidence="2" type="ORF">HMPREF9249_02391</name>
</gene>
<dbReference type="AlphaFoldDB" id="K1MI84"/>
<dbReference type="EMBL" id="AGZG01000115">
    <property type="protein sequence ID" value="EKB62168.1"/>
    <property type="molecule type" value="Genomic_DNA"/>
</dbReference>
<reference evidence="2 3" key="1">
    <citation type="submission" date="2012-07" db="EMBL/GenBank/DDBJ databases">
        <title>The Genome Sequence of Lactobacillus crispatus FB077-07.</title>
        <authorList>
            <consortium name="The Broad Institute Genome Sequencing Platform"/>
            <person name="Earl A."/>
            <person name="Ward D."/>
            <person name="Feldgarden M."/>
            <person name="Gevers D."/>
            <person name="Saerens B."/>
            <person name="Vaneechoutte M."/>
            <person name="Walker B."/>
            <person name="Young S.K."/>
            <person name="Zeng Q."/>
            <person name="Gargeya S."/>
            <person name="Fitzgerald M."/>
            <person name="Haas B."/>
            <person name="Abouelleil A."/>
            <person name="Alvarado L."/>
            <person name="Arachchi H.M."/>
            <person name="Berlin A.M."/>
            <person name="Chapman S.B."/>
            <person name="Goldberg J."/>
            <person name="Griggs A."/>
            <person name="Gujja S."/>
            <person name="Hansen M."/>
            <person name="Howarth C."/>
            <person name="Imamovic A."/>
            <person name="Larimer J."/>
            <person name="McCowen C."/>
            <person name="Montmayeur A."/>
            <person name="Murphy C."/>
            <person name="Neiman D."/>
            <person name="Pearson M."/>
            <person name="Priest M."/>
            <person name="Roberts A."/>
            <person name="Saif S."/>
            <person name="Shea T."/>
            <person name="Sisk P."/>
            <person name="Sykes S."/>
            <person name="Wortman J."/>
            <person name="Nusbaum C."/>
            <person name="Birren B."/>
        </authorList>
    </citation>
    <scope>NUCLEOTIDE SEQUENCE [LARGE SCALE GENOMIC DNA]</scope>
    <source>
        <strain evidence="2 3">FB077-07</strain>
    </source>
</reference>